<keyword evidence="4" id="KW-1185">Reference proteome</keyword>
<feature type="transmembrane region" description="Helical" evidence="1">
    <location>
        <begin position="20"/>
        <end position="43"/>
    </location>
</feature>
<feature type="transmembrane region" description="Helical" evidence="1">
    <location>
        <begin position="87"/>
        <end position="108"/>
    </location>
</feature>
<dbReference type="Proteomes" id="UP000017837">
    <property type="component" value="Unassembled WGS sequence"/>
</dbReference>
<dbReference type="eggNOG" id="COG4449">
    <property type="taxonomic scope" value="Bacteria"/>
</dbReference>
<accession>V4PKW2</accession>
<evidence type="ECO:0000256" key="1">
    <source>
        <dbReference type="SAM" id="Phobius"/>
    </source>
</evidence>
<organism evidence="3 4">
    <name type="scientific">Asticcacaulis benevestitus DSM 16100 = ATCC BAA-896</name>
    <dbReference type="NCBI Taxonomy" id="1121022"/>
    <lineage>
        <taxon>Bacteria</taxon>
        <taxon>Pseudomonadati</taxon>
        <taxon>Pseudomonadota</taxon>
        <taxon>Alphaproteobacteria</taxon>
        <taxon>Caulobacterales</taxon>
        <taxon>Caulobacteraceae</taxon>
        <taxon>Asticcacaulis</taxon>
    </lineage>
</organism>
<keyword evidence="1" id="KW-1133">Transmembrane helix</keyword>
<comment type="caution">
    <text evidence="3">The sequence shown here is derived from an EMBL/GenBank/DDBJ whole genome shotgun (WGS) entry which is preliminary data.</text>
</comment>
<keyword evidence="1" id="KW-0812">Transmembrane</keyword>
<gene>
    <name evidence="3" type="ORF">ABENE_00435</name>
</gene>
<dbReference type="InterPro" id="IPR003675">
    <property type="entry name" value="Rce1/LyrA-like_dom"/>
</dbReference>
<keyword evidence="1" id="KW-0472">Membrane</keyword>
<name>V4PKW2_9CAUL</name>
<proteinExistence type="predicted"/>
<sequence>MILFHRLKRAVLTWPEGRQWRVCFIIGAVCLVFIAAIGGFGGLLIWQPLWHGAAVRLVMVMAMPAFTEELVFRGVLVPDKGEIRRPVLWIGLAVLVFMLWHVFEAVVILPNAQLFLASAFLICAGVLGLACTIMRYHTGSLWPAVLFHGLVVWLWQTLLGGPDIAQLMG</sequence>
<evidence type="ECO:0000313" key="3">
    <source>
        <dbReference type="EMBL" id="ESQ94592.1"/>
    </source>
</evidence>
<evidence type="ECO:0000259" key="2">
    <source>
        <dbReference type="Pfam" id="PF02517"/>
    </source>
</evidence>
<dbReference type="EMBL" id="AWGB01000001">
    <property type="protein sequence ID" value="ESQ94592.1"/>
    <property type="molecule type" value="Genomic_DNA"/>
</dbReference>
<dbReference type="GO" id="GO:0080120">
    <property type="term" value="P:CAAX-box protein maturation"/>
    <property type="evidence" value="ECO:0007669"/>
    <property type="project" value="UniProtKB-ARBA"/>
</dbReference>
<dbReference type="Pfam" id="PF02517">
    <property type="entry name" value="Rce1-like"/>
    <property type="match status" value="1"/>
</dbReference>
<reference evidence="3 4" key="1">
    <citation type="journal article" date="2014" name="Nature">
        <title>Sequential evolution of bacterial morphology by co-option of a developmental regulator.</title>
        <authorList>
            <person name="Jiang C."/>
            <person name="Brown P.J."/>
            <person name="Ducret A."/>
            <person name="Brun Y.V."/>
        </authorList>
    </citation>
    <scope>NUCLEOTIDE SEQUENCE [LARGE SCALE GENOMIC DNA]</scope>
    <source>
        <strain evidence="3 4">DSM 16100</strain>
    </source>
</reference>
<dbReference type="AlphaFoldDB" id="V4PKW2"/>
<feature type="transmembrane region" description="Helical" evidence="1">
    <location>
        <begin position="141"/>
        <end position="159"/>
    </location>
</feature>
<dbReference type="GO" id="GO:0004175">
    <property type="term" value="F:endopeptidase activity"/>
    <property type="evidence" value="ECO:0007669"/>
    <property type="project" value="UniProtKB-ARBA"/>
</dbReference>
<feature type="transmembrane region" description="Helical" evidence="1">
    <location>
        <begin position="114"/>
        <end position="134"/>
    </location>
</feature>
<feature type="transmembrane region" description="Helical" evidence="1">
    <location>
        <begin position="49"/>
        <end position="66"/>
    </location>
</feature>
<feature type="domain" description="CAAX prenyl protease 2/Lysostaphin resistance protein A-like" evidence="2">
    <location>
        <begin position="53"/>
        <end position="153"/>
    </location>
</feature>
<protein>
    <recommendedName>
        <fullName evidence="2">CAAX prenyl protease 2/Lysostaphin resistance protein A-like domain-containing protein</fullName>
    </recommendedName>
</protein>
<dbReference type="STRING" id="1121022.GCA_000376105_01521"/>
<evidence type="ECO:0000313" key="4">
    <source>
        <dbReference type="Proteomes" id="UP000017837"/>
    </source>
</evidence>
<dbReference type="PATRIC" id="fig|1121022.4.peg.86"/>